<keyword evidence="1" id="KW-0472">Membrane</keyword>
<accession>A0ABT7XZH3</accession>
<evidence type="ECO:0008006" key="4">
    <source>
        <dbReference type="Google" id="ProtNLM"/>
    </source>
</evidence>
<feature type="transmembrane region" description="Helical" evidence="1">
    <location>
        <begin position="307"/>
        <end position="327"/>
    </location>
</feature>
<gene>
    <name evidence="2" type="ORF">QWJ08_07205</name>
</gene>
<keyword evidence="1" id="KW-0812">Transmembrane</keyword>
<name>A0ABT7XZH3_9VIBR</name>
<evidence type="ECO:0000313" key="3">
    <source>
        <dbReference type="Proteomes" id="UP001169719"/>
    </source>
</evidence>
<protein>
    <recommendedName>
        <fullName evidence="4">Protein BatD</fullName>
    </recommendedName>
</protein>
<keyword evidence="3" id="KW-1185">Reference proteome</keyword>
<evidence type="ECO:0000313" key="2">
    <source>
        <dbReference type="EMBL" id="MDN2481179.1"/>
    </source>
</evidence>
<dbReference type="Proteomes" id="UP001169719">
    <property type="component" value="Unassembled WGS sequence"/>
</dbReference>
<reference evidence="2" key="1">
    <citation type="submission" date="2024-05" db="EMBL/GenBank/DDBJ databases">
        <title>Genome Sequences of Four Agar- Degrading Marine Bacteria.</title>
        <authorList>
            <person name="Phillips E.K."/>
            <person name="Shaffer J.C."/>
            <person name="Henson M.W."/>
            <person name="Temperton B."/>
            <person name="Thrash C.J."/>
            <person name="Martin M.O."/>
        </authorList>
    </citation>
    <scope>NUCLEOTIDE SEQUENCE</scope>
    <source>
        <strain evidence="2">EKP203</strain>
    </source>
</reference>
<sequence>MRTAYKQVVVFFVCFLGIINASWASNQQERLRQLEQQGNVIIQASLAKAGPLVPNQQVIVNVEVMTDTWFTKGTRVHRFDVHNALVMQRSSFATNSIERLNGRKYSKQVWEMVLYPLEEGRYFVPSIVVDLAVRDDKSNVTGQLVTEPFEFDVEATFSAQDEARWVVGDNLNVNQVWHHVPTNGSPQQFDDAADMEFHIGDAIERTVTLYLDNSTSSLLPRMISDEPIKHTITYTEPPELKDSQNRGVYSAKRVDKSVYVIEEAGDFTMPEISLNQWDSSGHAHHYRIASASFSVSHTPLSYIRTHWLTLSLSLLSFAGACLFILWVKNRYQQLSTNHALPIWWLFILAWLQKDQLELERLLYLKALLKRQLSLISSHDLEGDTQALVFRLQERRYKESDLESVGLLRWEWVKLWRSV</sequence>
<evidence type="ECO:0000256" key="1">
    <source>
        <dbReference type="SAM" id="Phobius"/>
    </source>
</evidence>
<comment type="caution">
    <text evidence="2">The sequence shown here is derived from an EMBL/GenBank/DDBJ whole genome shotgun (WGS) entry which is preliminary data.</text>
</comment>
<organism evidence="2 3">
    <name type="scientific">Vibrio agarivorans</name>
    <dbReference type="NCBI Taxonomy" id="153622"/>
    <lineage>
        <taxon>Bacteria</taxon>
        <taxon>Pseudomonadati</taxon>
        <taxon>Pseudomonadota</taxon>
        <taxon>Gammaproteobacteria</taxon>
        <taxon>Vibrionales</taxon>
        <taxon>Vibrionaceae</taxon>
        <taxon>Vibrio</taxon>
    </lineage>
</organism>
<proteinExistence type="predicted"/>
<keyword evidence="1" id="KW-1133">Transmembrane helix</keyword>
<dbReference type="EMBL" id="JAUEOZ010000001">
    <property type="protein sequence ID" value="MDN2481179.1"/>
    <property type="molecule type" value="Genomic_DNA"/>
</dbReference>
<dbReference type="RefSeq" id="WP_289961314.1">
    <property type="nucleotide sequence ID" value="NZ_JAUEOZ010000001.1"/>
</dbReference>